<name>A0ABV3IXX0_9ACTN</name>
<dbReference type="Pfam" id="PF08352">
    <property type="entry name" value="oligo_HPY"/>
    <property type="match status" value="2"/>
</dbReference>
<dbReference type="PROSITE" id="PS50893">
    <property type="entry name" value="ABC_TRANSPORTER_2"/>
    <property type="match status" value="2"/>
</dbReference>
<keyword evidence="3" id="KW-0547">Nucleotide-binding</keyword>
<dbReference type="PANTHER" id="PTHR43776">
    <property type="entry name" value="TRANSPORT ATP-BINDING PROTEIN"/>
    <property type="match status" value="1"/>
</dbReference>
<dbReference type="GO" id="GO:0005524">
    <property type="term" value="F:ATP binding"/>
    <property type="evidence" value="ECO:0007669"/>
    <property type="project" value="UniProtKB-KW"/>
</dbReference>
<protein>
    <submittedName>
        <fullName evidence="7">ABC transporter ATP-binding protein</fullName>
    </submittedName>
</protein>
<keyword evidence="2" id="KW-0813">Transport</keyword>
<dbReference type="InterPro" id="IPR027417">
    <property type="entry name" value="P-loop_NTPase"/>
</dbReference>
<comment type="caution">
    <text evidence="7">The sequence shown here is derived from an EMBL/GenBank/DDBJ whole genome shotgun (WGS) entry which is preliminary data.</text>
</comment>
<dbReference type="InterPro" id="IPR003593">
    <property type="entry name" value="AAA+_ATPase"/>
</dbReference>
<dbReference type="PANTHER" id="PTHR43776:SF7">
    <property type="entry name" value="D,D-DIPEPTIDE TRANSPORT ATP-BINDING PROTEIN DDPF-RELATED"/>
    <property type="match status" value="1"/>
</dbReference>
<dbReference type="PROSITE" id="PS00211">
    <property type="entry name" value="ABC_TRANSPORTER_1"/>
    <property type="match status" value="2"/>
</dbReference>
<keyword evidence="8" id="KW-1185">Reference proteome</keyword>
<gene>
    <name evidence="7" type="ORF">AB0L03_20565</name>
</gene>
<dbReference type="Gene3D" id="3.40.50.300">
    <property type="entry name" value="P-loop containing nucleotide triphosphate hydrolases"/>
    <property type="match status" value="2"/>
</dbReference>
<evidence type="ECO:0000256" key="2">
    <source>
        <dbReference type="ARBA" id="ARBA00022448"/>
    </source>
</evidence>
<evidence type="ECO:0000259" key="6">
    <source>
        <dbReference type="PROSITE" id="PS50893"/>
    </source>
</evidence>
<evidence type="ECO:0000256" key="4">
    <source>
        <dbReference type="ARBA" id="ARBA00022840"/>
    </source>
</evidence>
<dbReference type="SMART" id="SM00382">
    <property type="entry name" value="AAA"/>
    <property type="match status" value="2"/>
</dbReference>
<reference evidence="7 8" key="1">
    <citation type="submission" date="2024-06" db="EMBL/GenBank/DDBJ databases">
        <title>The Natural Products Discovery Center: Release of the First 8490 Sequenced Strains for Exploring Actinobacteria Biosynthetic Diversity.</title>
        <authorList>
            <person name="Kalkreuter E."/>
            <person name="Kautsar S.A."/>
            <person name="Yang D."/>
            <person name="Bader C.D."/>
            <person name="Teijaro C.N."/>
            <person name="Fluegel L."/>
            <person name="Davis C.M."/>
            <person name="Simpson J.R."/>
            <person name="Lauterbach L."/>
            <person name="Steele A.D."/>
            <person name="Gui C."/>
            <person name="Meng S."/>
            <person name="Li G."/>
            <person name="Viehrig K."/>
            <person name="Ye F."/>
            <person name="Su P."/>
            <person name="Kiefer A.F."/>
            <person name="Nichols A."/>
            <person name="Cepeda A.J."/>
            <person name="Yan W."/>
            <person name="Fan B."/>
            <person name="Jiang Y."/>
            <person name="Adhikari A."/>
            <person name="Zheng C.-J."/>
            <person name="Schuster L."/>
            <person name="Cowan T.M."/>
            <person name="Smanski M.J."/>
            <person name="Chevrette M.G."/>
            <person name="De Carvalho L.P.S."/>
            <person name="Shen B."/>
        </authorList>
    </citation>
    <scope>NUCLEOTIDE SEQUENCE [LARGE SCALE GENOMIC DNA]</scope>
    <source>
        <strain evidence="7 8">NPDC053791</strain>
    </source>
</reference>
<evidence type="ECO:0000313" key="8">
    <source>
        <dbReference type="Proteomes" id="UP001552479"/>
    </source>
</evidence>
<dbReference type="Pfam" id="PF00005">
    <property type="entry name" value="ABC_tran"/>
    <property type="match status" value="2"/>
</dbReference>
<organism evidence="7 8">
    <name type="scientific">Streptomyces roseoverticillatus</name>
    <dbReference type="NCBI Taxonomy" id="66429"/>
    <lineage>
        <taxon>Bacteria</taxon>
        <taxon>Bacillati</taxon>
        <taxon>Actinomycetota</taxon>
        <taxon>Actinomycetes</taxon>
        <taxon>Kitasatosporales</taxon>
        <taxon>Streptomycetaceae</taxon>
        <taxon>Streptomyces</taxon>
    </lineage>
</organism>
<accession>A0ABV3IXX0</accession>
<dbReference type="InterPro" id="IPR017871">
    <property type="entry name" value="ABC_transporter-like_CS"/>
</dbReference>
<dbReference type="RefSeq" id="WP_366088993.1">
    <property type="nucleotide sequence ID" value="NZ_JBFASG010000020.1"/>
</dbReference>
<feature type="compositionally biased region" description="Low complexity" evidence="5">
    <location>
        <begin position="300"/>
        <end position="323"/>
    </location>
</feature>
<evidence type="ECO:0000256" key="1">
    <source>
        <dbReference type="ARBA" id="ARBA00005417"/>
    </source>
</evidence>
<dbReference type="NCBIfam" id="NF008453">
    <property type="entry name" value="PRK11308.1"/>
    <property type="match status" value="2"/>
</dbReference>
<keyword evidence="4 7" id="KW-0067">ATP-binding</keyword>
<feature type="region of interest" description="Disordered" evidence="5">
    <location>
        <begin position="278"/>
        <end position="325"/>
    </location>
</feature>
<dbReference type="InterPro" id="IPR013563">
    <property type="entry name" value="Oligopep_ABC_C"/>
</dbReference>
<dbReference type="InterPro" id="IPR050319">
    <property type="entry name" value="ABC_transp_ATP-bind"/>
</dbReference>
<dbReference type="NCBIfam" id="NF007739">
    <property type="entry name" value="PRK10419.1"/>
    <property type="match status" value="2"/>
</dbReference>
<dbReference type="InterPro" id="IPR003439">
    <property type="entry name" value="ABC_transporter-like_ATP-bd"/>
</dbReference>
<dbReference type="Proteomes" id="UP001552479">
    <property type="component" value="Unassembled WGS sequence"/>
</dbReference>
<proteinExistence type="inferred from homology"/>
<sequence>MTPAPSVQATPALSVRDLTVSFKGRGGTETAAVEGLSFALAPGEVLGLVGESGSGKSTVGLAAMGLHDPARTRVSGSVLVGGEEVVGAPESAVRALRGSRIAMVFQDALAALSPFHTVGAQLAEAYRVHAPAGASAGRRRADAREKALAMLERVGIPAARARDYPHQFSGGMRQRVMIAMALVNRPDVLIADEPTTALDARVQRQVLELLAELREESGTAVLLVTHDVGVVAATCDRMLVMRGGRALEEGPTRKLLTGAAHPYTRALIGAAPTLNTVPGTRLPTVDDPAPASRAAEHDLSAAAASRPVAESGGAGPALAAPASPVRPPLAEVVDLHVEFGGRRRLRGGRRGAVQAVRGVSLRIGPGETLGLVGESGSGKSTTARVLAGLQRPTSGDVRFDGRDITRAAADTRLRRELSRDVQLVFQDPYASLNPRRTVEEIVTTPLRVHTAQGREERRARAVELLEQVGLRAGHLHRYPHEFSGGQRQRIGIARALALRPRLVIADEPVSALDVSVQAQVLNLLMDLREELGLSLLFVSHDLAVVRHFCDRVAVMRAGRVVESGPRDEVFDDPKAPYTRELLAATM</sequence>
<dbReference type="EMBL" id="JBFASG010000020">
    <property type="protein sequence ID" value="MEV4925197.1"/>
    <property type="molecule type" value="Genomic_DNA"/>
</dbReference>
<feature type="domain" description="ABC transporter" evidence="6">
    <location>
        <begin position="330"/>
        <end position="582"/>
    </location>
</feature>
<feature type="domain" description="ABC transporter" evidence="6">
    <location>
        <begin position="15"/>
        <end position="268"/>
    </location>
</feature>
<dbReference type="CDD" id="cd03257">
    <property type="entry name" value="ABC_NikE_OppD_transporters"/>
    <property type="match status" value="2"/>
</dbReference>
<dbReference type="SUPFAM" id="SSF52540">
    <property type="entry name" value="P-loop containing nucleoside triphosphate hydrolases"/>
    <property type="match status" value="2"/>
</dbReference>
<evidence type="ECO:0000313" key="7">
    <source>
        <dbReference type="EMBL" id="MEV4925197.1"/>
    </source>
</evidence>
<evidence type="ECO:0000256" key="3">
    <source>
        <dbReference type="ARBA" id="ARBA00022741"/>
    </source>
</evidence>
<comment type="similarity">
    <text evidence="1">Belongs to the ABC transporter superfamily.</text>
</comment>
<evidence type="ECO:0000256" key="5">
    <source>
        <dbReference type="SAM" id="MobiDB-lite"/>
    </source>
</evidence>